<evidence type="ECO:0000313" key="3">
    <source>
        <dbReference type="Proteomes" id="UP001589774"/>
    </source>
</evidence>
<keyword evidence="3" id="KW-1185">Reference proteome</keyword>
<dbReference type="RefSeq" id="WP_130855869.1">
    <property type="nucleotide sequence ID" value="NZ_JBHLWO010000002.1"/>
</dbReference>
<dbReference type="SUPFAM" id="SSF50249">
    <property type="entry name" value="Nucleic acid-binding proteins"/>
    <property type="match status" value="1"/>
</dbReference>
<evidence type="ECO:0000259" key="1">
    <source>
        <dbReference type="Pfam" id="PF00313"/>
    </source>
</evidence>
<protein>
    <submittedName>
        <fullName evidence="2">Cold-shock protein</fullName>
    </submittedName>
</protein>
<dbReference type="EMBL" id="JBHLWO010000002">
    <property type="protein sequence ID" value="MFC0319544.1"/>
    <property type="molecule type" value="Genomic_DNA"/>
</dbReference>
<dbReference type="Proteomes" id="UP001589774">
    <property type="component" value="Unassembled WGS sequence"/>
</dbReference>
<gene>
    <name evidence="2" type="ORF">ACFFI0_14580</name>
</gene>
<organism evidence="2 3">
    <name type="scientific">Olivibacter oleidegradans</name>
    <dbReference type="NCBI Taxonomy" id="760123"/>
    <lineage>
        <taxon>Bacteria</taxon>
        <taxon>Pseudomonadati</taxon>
        <taxon>Bacteroidota</taxon>
        <taxon>Sphingobacteriia</taxon>
        <taxon>Sphingobacteriales</taxon>
        <taxon>Sphingobacteriaceae</taxon>
        <taxon>Olivibacter</taxon>
    </lineage>
</organism>
<dbReference type="InterPro" id="IPR012340">
    <property type="entry name" value="NA-bd_OB-fold"/>
</dbReference>
<dbReference type="Gene3D" id="2.40.50.140">
    <property type="entry name" value="Nucleic acid-binding proteins"/>
    <property type="match status" value="1"/>
</dbReference>
<proteinExistence type="predicted"/>
<reference evidence="2 3" key="1">
    <citation type="submission" date="2024-09" db="EMBL/GenBank/DDBJ databases">
        <authorList>
            <person name="Sun Q."/>
            <person name="Mori K."/>
        </authorList>
    </citation>
    <scope>NUCLEOTIDE SEQUENCE [LARGE SCALE GENOMIC DNA]</scope>
    <source>
        <strain evidence="2 3">CCM 7765</strain>
    </source>
</reference>
<sequence length="282" mass="32428">MFIGAVKWFDNQKGFGIIALPEEESLFVHIRGFSSTPLAIDSGDVVIGEKKPDKKKGGYIGHNCHLATNRKDWDIAMQLLDIEAKITLPQTLDLQHKGYRKKKDEEYNLINLAAKQILQGKTEDEIYDVITQYFQQSLNSALFLKYVKTLDTVLHELFDRDVADLLLKRIYVFFGESLNHEILFLVWKSGCFQYIGYEADGDFEIPEEILYLYATEIGYKELERIKAYSFGPAFCTEIVEANIEALDLSNAHEMEIAKSFVDVLDGDEKEHWQNYITSSITR</sequence>
<comment type="caution">
    <text evidence="2">The sequence shown here is derived from an EMBL/GenBank/DDBJ whole genome shotgun (WGS) entry which is preliminary data.</text>
</comment>
<accession>A0ABV6HLS3</accession>
<dbReference type="Pfam" id="PF00313">
    <property type="entry name" value="CSD"/>
    <property type="match status" value="1"/>
</dbReference>
<feature type="domain" description="CSD" evidence="1">
    <location>
        <begin position="4"/>
        <end position="46"/>
    </location>
</feature>
<dbReference type="InterPro" id="IPR002059">
    <property type="entry name" value="CSP_DNA-bd"/>
</dbReference>
<name>A0ABV6HLS3_9SPHI</name>
<evidence type="ECO:0000313" key="2">
    <source>
        <dbReference type="EMBL" id="MFC0319544.1"/>
    </source>
</evidence>